<dbReference type="Gene3D" id="1.10.443.10">
    <property type="entry name" value="Intergrase catalytic core"/>
    <property type="match status" value="1"/>
</dbReference>
<name>A0AB73IMY9_9BURK</name>
<dbReference type="AlphaFoldDB" id="A0AB73IMY9"/>
<reference evidence="4" key="1">
    <citation type="submission" date="2023-07" db="EMBL/GenBank/DDBJ databases">
        <title>Sorghum-associated microbial communities from plants grown in Nebraska, USA.</title>
        <authorList>
            <person name="Schachtman D."/>
        </authorList>
    </citation>
    <scope>NUCLEOTIDE SEQUENCE</scope>
    <source>
        <strain evidence="4">DS1061</strain>
    </source>
</reference>
<dbReference type="InterPro" id="IPR013762">
    <property type="entry name" value="Integrase-like_cat_sf"/>
</dbReference>
<feature type="domain" description="Tyr recombinase" evidence="3">
    <location>
        <begin position="1"/>
        <end position="167"/>
    </location>
</feature>
<gene>
    <name evidence="4" type="ORF">J2793_006829</name>
</gene>
<dbReference type="GO" id="GO:0015074">
    <property type="term" value="P:DNA integration"/>
    <property type="evidence" value="ECO:0007669"/>
    <property type="project" value="InterPro"/>
</dbReference>
<comment type="caution">
    <text evidence="4">The sequence shown here is derived from an EMBL/GenBank/DDBJ whole genome shotgun (WGS) entry which is preliminary data.</text>
</comment>
<dbReference type="Proteomes" id="UP001229486">
    <property type="component" value="Unassembled WGS sequence"/>
</dbReference>
<evidence type="ECO:0000256" key="2">
    <source>
        <dbReference type="SAM" id="MobiDB-lite"/>
    </source>
</evidence>
<dbReference type="EMBL" id="JAURTK010000018">
    <property type="protein sequence ID" value="MDP9651354.1"/>
    <property type="molecule type" value="Genomic_DNA"/>
</dbReference>
<keyword evidence="1" id="KW-0233">DNA recombination</keyword>
<dbReference type="GO" id="GO:0006310">
    <property type="term" value="P:DNA recombination"/>
    <property type="evidence" value="ECO:0007669"/>
    <property type="project" value="UniProtKB-KW"/>
</dbReference>
<dbReference type="GO" id="GO:0003677">
    <property type="term" value="F:DNA binding"/>
    <property type="evidence" value="ECO:0007669"/>
    <property type="project" value="InterPro"/>
</dbReference>
<dbReference type="SUPFAM" id="SSF56349">
    <property type="entry name" value="DNA breaking-rejoining enzymes"/>
    <property type="match status" value="1"/>
</dbReference>
<feature type="region of interest" description="Disordered" evidence="2">
    <location>
        <begin position="209"/>
        <end position="231"/>
    </location>
</feature>
<sequence>MKYLFDPSPGRRSRRFAIDLSPSDMKLKGNRPRRIYASGRLIKDLFDFANFGEGAIRSRLYRDTKGQASPNVFLNRFGEPWSEKGLCNAYRKLWCPASATQPSLDFKVTSHMLRHTFATLELYAESQTRNLGFALAWVRDRLGHASIATTTVYVHCLDMLGEQLLIQDEREIDALLIAEKSDETKGLHARSGARVRSYRRSHGSLCCMGKNRSGLPSLATSRDNRNTRPAR</sequence>
<organism evidence="4 5">
    <name type="scientific">Paraburkholderia caledonica</name>
    <dbReference type="NCBI Taxonomy" id="134536"/>
    <lineage>
        <taxon>Bacteria</taxon>
        <taxon>Pseudomonadati</taxon>
        <taxon>Pseudomonadota</taxon>
        <taxon>Betaproteobacteria</taxon>
        <taxon>Burkholderiales</taxon>
        <taxon>Burkholderiaceae</taxon>
        <taxon>Paraburkholderia</taxon>
    </lineage>
</organism>
<accession>A0AB73IMY9</accession>
<evidence type="ECO:0000313" key="4">
    <source>
        <dbReference type="EMBL" id="MDP9651354.1"/>
    </source>
</evidence>
<dbReference type="Pfam" id="PF00589">
    <property type="entry name" value="Phage_integrase"/>
    <property type="match status" value="1"/>
</dbReference>
<dbReference type="InterPro" id="IPR011010">
    <property type="entry name" value="DNA_brk_join_enz"/>
</dbReference>
<protein>
    <submittedName>
        <fullName evidence="4">Integrase</fullName>
    </submittedName>
</protein>
<proteinExistence type="predicted"/>
<dbReference type="InterPro" id="IPR002104">
    <property type="entry name" value="Integrase_catalytic"/>
</dbReference>
<feature type="compositionally biased region" description="Basic and acidic residues" evidence="2">
    <location>
        <begin position="222"/>
        <end position="231"/>
    </location>
</feature>
<evidence type="ECO:0000313" key="5">
    <source>
        <dbReference type="Proteomes" id="UP001229486"/>
    </source>
</evidence>
<evidence type="ECO:0000256" key="1">
    <source>
        <dbReference type="ARBA" id="ARBA00023172"/>
    </source>
</evidence>
<dbReference type="PROSITE" id="PS51898">
    <property type="entry name" value="TYR_RECOMBINASE"/>
    <property type="match status" value="1"/>
</dbReference>
<evidence type="ECO:0000259" key="3">
    <source>
        <dbReference type="PROSITE" id="PS51898"/>
    </source>
</evidence>